<evidence type="ECO:0000256" key="11">
    <source>
        <dbReference type="RuleBase" id="RU366046"/>
    </source>
</evidence>
<comment type="similarity">
    <text evidence="4 11">Belongs to the NAD(P)-dependent epimerase/dehydratase family.</text>
</comment>
<organism evidence="13 14">
    <name type="scientific">Bacillus sonorensis</name>
    <dbReference type="NCBI Taxonomy" id="119858"/>
    <lineage>
        <taxon>Bacteria</taxon>
        <taxon>Bacillati</taxon>
        <taxon>Bacillota</taxon>
        <taxon>Bacilli</taxon>
        <taxon>Bacillales</taxon>
        <taxon>Bacillaceae</taxon>
        <taxon>Bacillus</taxon>
    </lineage>
</organism>
<dbReference type="InterPro" id="IPR005886">
    <property type="entry name" value="UDP_G4E"/>
</dbReference>
<accession>A0ABN5AKS5</accession>
<name>A0ABN5AKS5_9BACI</name>
<evidence type="ECO:0000313" key="13">
    <source>
        <dbReference type="EMBL" id="ASB90075.1"/>
    </source>
</evidence>
<keyword evidence="9 11" id="KW-0413">Isomerase</keyword>
<evidence type="ECO:0000256" key="4">
    <source>
        <dbReference type="ARBA" id="ARBA00007637"/>
    </source>
</evidence>
<dbReference type="Gene3D" id="3.90.25.10">
    <property type="entry name" value="UDP-galactose 4-epimerase, domain 1"/>
    <property type="match status" value="1"/>
</dbReference>
<dbReference type="EC" id="5.1.3.2" evidence="5 11"/>
<proteinExistence type="inferred from homology"/>
<evidence type="ECO:0000256" key="2">
    <source>
        <dbReference type="ARBA" id="ARBA00001911"/>
    </source>
</evidence>
<dbReference type="SUPFAM" id="SSF51735">
    <property type="entry name" value="NAD(P)-binding Rossmann-fold domains"/>
    <property type="match status" value="1"/>
</dbReference>
<keyword evidence="8" id="KW-0299">Galactose metabolism</keyword>
<dbReference type="PANTHER" id="PTHR43725">
    <property type="entry name" value="UDP-GLUCOSE 4-EPIMERASE"/>
    <property type="match status" value="1"/>
</dbReference>
<dbReference type="InterPro" id="IPR036291">
    <property type="entry name" value="NAD(P)-bd_dom_sf"/>
</dbReference>
<dbReference type="Proteomes" id="UP000196877">
    <property type="component" value="Chromosome"/>
</dbReference>
<protein>
    <recommendedName>
        <fullName evidence="6 11">UDP-glucose 4-epimerase</fullName>
        <ecNumber evidence="5 11">5.1.3.2</ecNumber>
    </recommendedName>
</protein>
<comment type="pathway">
    <text evidence="3 11">Carbohydrate metabolism; galactose metabolism.</text>
</comment>
<evidence type="ECO:0000256" key="9">
    <source>
        <dbReference type="ARBA" id="ARBA00023235"/>
    </source>
</evidence>
<dbReference type="RefSeq" id="WP_006636875.1">
    <property type="nucleotide sequence ID" value="NZ_BORD01000002.1"/>
</dbReference>
<dbReference type="Pfam" id="PF01370">
    <property type="entry name" value="Epimerase"/>
    <property type="match status" value="1"/>
</dbReference>
<dbReference type="EMBL" id="CP021920">
    <property type="protein sequence ID" value="ASB90075.1"/>
    <property type="molecule type" value="Genomic_DNA"/>
</dbReference>
<comment type="cofactor">
    <cofactor evidence="2 11">
        <name>NAD(+)</name>
        <dbReference type="ChEBI" id="CHEBI:57540"/>
    </cofactor>
</comment>
<dbReference type="CDD" id="cd05247">
    <property type="entry name" value="UDP_G4E_1_SDR_e"/>
    <property type="match status" value="1"/>
</dbReference>
<keyword evidence="10 11" id="KW-0119">Carbohydrate metabolism</keyword>
<dbReference type="GeneID" id="92852490"/>
<sequence length="328" mass="36452">MKSVLVTGGAGYIGSHTVLALKKQNINAVVLDNLSTGHREAVHTPHFYEGDISDHGLVTSIIRKHEIDAVIHFAAKSLVSESIEKPELYFRENTIKSCSFFEHIISEGVKHIVFSSTAAVYGIAGDKPIRETAPLQPVNPYGESKLMIEKYLHWVGKTHHVKWAALRYFNAAGADMDGIIGEDHDPESHLIPLILQTALGRREKISIFGDDYPTPDGTCIRDYIHVLDLAAAHLSALDALYEDRLKQNVYNVGTGAGHSVKDVMETAENVTERNIPKQTDKRRAGDPQVLVADSRALQTDTGWKPKYSDLQTMIQSAWEWHKTHPNGF</sequence>
<dbReference type="NCBIfam" id="TIGR01179">
    <property type="entry name" value="galE"/>
    <property type="match status" value="1"/>
</dbReference>
<evidence type="ECO:0000256" key="1">
    <source>
        <dbReference type="ARBA" id="ARBA00000083"/>
    </source>
</evidence>
<comment type="subunit">
    <text evidence="11">Homodimer.</text>
</comment>
<evidence type="ECO:0000259" key="12">
    <source>
        <dbReference type="Pfam" id="PF01370"/>
    </source>
</evidence>
<evidence type="ECO:0000256" key="5">
    <source>
        <dbReference type="ARBA" id="ARBA00013189"/>
    </source>
</evidence>
<dbReference type="Gene3D" id="3.40.50.720">
    <property type="entry name" value="NAD(P)-binding Rossmann-like Domain"/>
    <property type="match status" value="1"/>
</dbReference>
<evidence type="ECO:0000256" key="8">
    <source>
        <dbReference type="ARBA" id="ARBA00023144"/>
    </source>
</evidence>
<evidence type="ECO:0000256" key="7">
    <source>
        <dbReference type="ARBA" id="ARBA00023027"/>
    </source>
</evidence>
<evidence type="ECO:0000313" key="14">
    <source>
        <dbReference type="Proteomes" id="UP000196877"/>
    </source>
</evidence>
<dbReference type="InterPro" id="IPR001509">
    <property type="entry name" value="Epimerase_deHydtase"/>
</dbReference>
<dbReference type="GO" id="GO:0050373">
    <property type="term" value="F:UDP-arabinose 4-epimerase activity"/>
    <property type="evidence" value="ECO:0007669"/>
    <property type="project" value="UniProtKB-EC"/>
</dbReference>
<evidence type="ECO:0000256" key="10">
    <source>
        <dbReference type="ARBA" id="ARBA00023277"/>
    </source>
</evidence>
<keyword evidence="14" id="KW-1185">Reference proteome</keyword>
<evidence type="ECO:0000256" key="3">
    <source>
        <dbReference type="ARBA" id="ARBA00004947"/>
    </source>
</evidence>
<feature type="domain" description="NAD-dependent epimerase/dehydratase" evidence="12">
    <location>
        <begin position="4"/>
        <end position="253"/>
    </location>
</feature>
<gene>
    <name evidence="13" type="ORF">S101395_03569</name>
</gene>
<evidence type="ECO:0000256" key="6">
    <source>
        <dbReference type="ARBA" id="ARBA00018569"/>
    </source>
</evidence>
<keyword evidence="7 11" id="KW-0520">NAD</keyword>
<dbReference type="PANTHER" id="PTHR43725:SF53">
    <property type="entry name" value="UDP-ARABINOSE 4-EPIMERASE 1"/>
    <property type="match status" value="1"/>
</dbReference>
<reference evidence="13 14" key="1">
    <citation type="submission" date="2017-06" db="EMBL/GenBank/DDBJ databases">
        <title>Genome sequence of Bacillus sonorensis strain SRCM101395.</title>
        <authorList>
            <person name="Cho S.H."/>
        </authorList>
    </citation>
    <scope>NUCLEOTIDE SEQUENCE [LARGE SCALE GENOMIC DNA]</scope>
    <source>
        <strain evidence="13 14">SRCM101395</strain>
    </source>
</reference>
<comment type="catalytic activity">
    <reaction evidence="1 11">
        <text>UDP-alpha-D-glucose = UDP-alpha-D-galactose</text>
        <dbReference type="Rhea" id="RHEA:22168"/>
        <dbReference type="ChEBI" id="CHEBI:58885"/>
        <dbReference type="ChEBI" id="CHEBI:66914"/>
        <dbReference type="EC" id="5.1.3.2"/>
    </reaction>
</comment>